<dbReference type="Proteomes" id="UP000526501">
    <property type="component" value="Unassembled WGS sequence"/>
</dbReference>
<dbReference type="SUPFAM" id="SSF52540">
    <property type="entry name" value="P-loop containing nucleoside triphosphate hydrolases"/>
    <property type="match status" value="1"/>
</dbReference>
<dbReference type="Gene3D" id="3.40.50.620">
    <property type="entry name" value="HUPs"/>
    <property type="match status" value="1"/>
</dbReference>
<dbReference type="InterPro" id="IPR004821">
    <property type="entry name" value="Cyt_trans-like"/>
</dbReference>
<dbReference type="InterPro" id="IPR014729">
    <property type="entry name" value="Rossmann-like_a/b/a_fold"/>
</dbReference>
<dbReference type="AlphaFoldDB" id="A0A7X1B7H2"/>
<dbReference type="Gene3D" id="3.40.50.300">
    <property type="entry name" value="P-loop containing nucleotide triphosphate hydrolases"/>
    <property type="match status" value="1"/>
</dbReference>
<sequence length="325" mass="37663">MKIGLTLGKYAPLHKGHEHVIETALAEMDLVIVMIYHCPETTSIPLSTRAQWIRDLFPNVEVIEAPDGPTETGDSERIKKLNEDYILKRVGDRGITHFYSSEFYGEHVSQTLGAENRVVDPERSIVPVSGTAIRENAFEHRRFISDRVYKDLIQKVVFLGGPSTGKTTLCTALSEQFSTPWMPEYGREYWEKFHDDRRLSPEQLLEIAEVHIEREEALLPSCNKYLFVDTNALTTYLFALYYHQSAHPELKRLAEESKRRYQVTFVCNDDIPYDDTWCRSGEVNRREFQEGTIRELVERKIPYQTLPPSLEDRVAAVKRRLLQEP</sequence>
<keyword evidence="4" id="KW-1185">Reference proteome</keyword>
<evidence type="ECO:0000313" key="4">
    <source>
        <dbReference type="Proteomes" id="UP000526501"/>
    </source>
</evidence>
<comment type="caution">
    <text evidence="3">The sequence shown here is derived from an EMBL/GenBank/DDBJ whole genome shotgun (WGS) entry which is preliminary data.</text>
</comment>
<feature type="domain" description="NadR/Ttd14 AAA" evidence="2">
    <location>
        <begin position="155"/>
        <end position="313"/>
    </location>
</feature>
<evidence type="ECO:0000259" key="1">
    <source>
        <dbReference type="Pfam" id="PF01467"/>
    </source>
</evidence>
<reference evidence="3 4" key="1">
    <citation type="submission" date="2020-07" db="EMBL/GenBank/DDBJ databases">
        <authorList>
            <person name="Feng X."/>
        </authorList>
    </citation>
    <scope>NUCLEOTIDE SEQUENCE [LARGE SCALE GENOMIC DNA]</scope>
    <source>
        <strain evidence="3 4">JCM23202</strain>
    </source>
</reference>
<dbReference type="GO" id="GO:0003824">
    <property type="term" value="F:catalytic activity"/>
    <property type="evidence" value="ECO:0007669"/>
    <property type="project" value="InterPro"/>
</dbReference>
<dbReference type="InterPro" id="IPR038727">
    <property type="entry name" value="NadR/Ttd14_AAA_dom"/>
</dbReference>
<evidence type="ECO:0000259" key="2">
    <source>
        <dbReference type="Pfam" id="PF13521"/>
    </source>
</evidence>
<gene>
    <name evidence="3" type="ORF">H5P27_13640</name>
</gene>
<dbReference type="RefSeq" id="WP_185660954.1">
    <property type="nucleotide sequence ID" value="NZ_CAWPOO010000012.1"/>
</dbReference>
<dbReference type="Pfam" id="PF01467">
    <property type="entry name" value="CTP_transf_like"/>
    <property type="match status" value="1"/>
</dbReference>
<dbReference type="Pfam" id="PF13521">
    <property type="entry name" value="AAA_28"/>
    <property type="match status" value="1"/>
</dbReference>
<accession>A0A7X1B7H2</accession>
<feature type="domain" description="Cytidyltransferase-like" evidence="1">
    <location>
        <begin position="6"/>
        <end position="136"/>
    </location>
</feature>
<dbReference type="InterPro" id="IPR027417">
    <property type="entry name" value="P-loop_NTPase"/>
</dbReference>
<dbReference type="EMBL" id="JACHVC010000012">
    <property type="protein sequence ID" value="MBC2607091.1"/>
    <property type="molecule type" value="Genomic_DNA"/>
</dbReference>
<protein>
    <submittedName>
        <fullName evidence="3">AAA family ATPase</fullName>
    </submittedName>
</protein>
<organism evidence="3 4">
    <name type="scientific">Pelagicoccus albus</name>
    <dbReference type="NCBI Taxonomy" id="415222"/>
    <lineage>
        <taxon>Bacteria</taxon>
        <taxon>Pseudomonadati</taxon>
        <taxon>Verrucomicrobiota</taxon>
        <taxon>Opitutia</taxon>
        <taxon>Puniceicoccales</taxon>
        <taxon>Pelagicoccaceae</taxon>
        <taxon>Pelagicoccus</taxon>
    </lineage>
</organism>
<name>A0A7X1B7H2_9BACT</name>
<dbReference type="SUPFAM" id="SSF52374">
    <property type="entry name" value="Nucleotidylyl transferase"/>
    <property type="match status" value="1"/>
</dbReference>
<dbReference type="InterPro" id="IPR052735">
    <property type="entry name" value="NAD_biosynth-regulator"/>
</dbReference>
<dbReference type="PANTHER" id="PTHR37512:SF1">
    <property type="entry name" value="NADR_TTD14 AAA DOMAIN-CONTAINING PROTEIN"/>
    <property type="match status" value="1"/>
</dbReference>
<dbReference type="PANTHER" id="PTHR37512">
    <property type="entry name" value="TRIFUNCTIONAL NAD BIOSYNTHESIS/REGULATOR PROTEIN NADR"/>
    <property type="match status" value="1"/>
</dbReference>
<evidence type="ECO:0000313" key="3">
    <source>
        <dbReference type="EMBL" id="MBC2607091.1"/>
    </source>
</evidence>
<proteinExistence type="predicted"/>